<feature type="transmembrane region" description="Helical" evidence="1">
    <location>
        <begin position="695"/>
        <end position="716"/>
    </location>
</feature>
<keyword evidence="4" id="KW-1185">Reference proteome</keyword>
<proteinExistence type="predicted"/>
<feature type="signal peptide" evidence="2">
    <location>
        <begin position="1"/>
        <end position="29"/>
    </location>
</feature>
<dbReference type="Pfam" id="PF19516">
    <property type="entry name" value="DUF6049"/>
    <property type="match status" value="1"/>
</dbReference>
<keyword evidence="1" id="KW-0472">Membrane</keyword>
<evidence type="ECO:0008006" key="5">
    <source>
        <dbReference type="Google" id="ProtNLM"/>
    </source>
</evidence>
<organism evidence="3 4">
    <name type="scientific">Actinomadura alba</name>
    <dbReference type="NCBI Taxonomy" id="406431"/>
    <lineage>
        <taxon>Bacteria</taxon>
        <taxon>Bacillati</taxon>
        <taxon>Actinomycetota</taxon>
        <taxon>Actinomycetes</taxon>
        <taxon>Streptosporangiales</taxon>
        <taxon>Thermomonosporaceae</taxon>
        <taxon>Actinomadura</taxon>
    </lineage>
</organism>
<evidence type="ECO:0000256" key="2">
    <source>
        <dbReference type="SAM" id="SignalP"/>
    </source>
</evidence>
<evidence type="ECO:0000313" key="4">
    <source>
        <dbReference type="Proteomes" id="UP000805614"/>
    </source>
</evidence>
<name>A0ABR7LN57_9ACTN</name>
<keyword evidence="2" id="KW-0732">Signal</keyword>
<dbReference type="Proteomes" id="UP000805614">
    <property type="component" value="Unassembled WGS sequence"/>
</dbReference>
<dbReference type="RefSeq" id="WP_187243185.1">
    <property type="nucleotide sequence ID" value="NZ_BAAAOK010000059.1"/>
</dbReference>
<keyword evidence="1" id="KW-0812">Transmembrane</keyword>
<dbReference type="InterPro" id="IPR046112">
    <property type="entry name" value="DUF6049"/>
</dbReference>
<keyword evidence="1" id="KW-1133">Transmembrane helix</keyword>
<evidence type="ECO:0000313" key="3">
    <source>
        <dbReference type="EMBL" id="MBC6466170.1"/>
    </source>
</evidence>
<protein>
    <recommendedName>
        <fullName evidence="5">Secreted protein</fullName>
    </recommendedName>
</protein>
<comment type="caution">
    <text evidence="3">The sequence shown here is derived from an EMBL/GenBank/DDBJ whole genome shotgun (WGS) entry which is preliminary data.</text>
</comment>
<accession>A0ABR7LN57</accession>
<reference evidence="3 4" key="1">
    <citation type="submission" date="2020-06" db="EMBL/GenBank/DDBJ databases">
        <title>Actinomadura xiongansis sp. nov., isolated from soil of Baiyangdian.</title>
        <authorList>
            <person name="Zhang X."/>
        </authorList>
    </citation>
    <scope>NUCLEOTIDE SEQUENCE [LARGE SCALE GENOMIC DNA]</scope>
    <source>
        <strain evidence="3 4">HBUM206468</strain>
    </source>
</reference>
<sequence>MRVLQAGTRGVVALVVVLLSAAPAGSASAAQRAPASAVPLQAAARQPATAEAVHDPASRQSRSRAGVSLVLQSIPKTVRPGSKIGISGYVQNHTGQQLTGVSVRLRWRSRPVNGRTELAQFASGSAPALVSATTAVPLSGPLAPGRQVKWKLETTSRDLSMNDFGVYPISIEVLNAATQTVVAQPTFLTFMPADQGRRPKPTEIAWVWPMIDRPHRTTGTTFLDDALEKDLAPTGRLGGLAQVAAQAGKSARVPLTWAVDPALLDDAREMSNGYTLKGVKDRKATKKPKSNVAGGWLANMKSMTDPYFTTPYADPDTVALVRQGMSGHLKSAYANAAVANDILGRSPATPVGWPVNGVARQQTLDAMAGNGTGTFLMSSEVLLSTAPQGYAADAITTLQTARGTKPTLVYDATLSDIVSGDTQSPGAAVLAEQRFLAETAMITAEMPNRPRTLIIAPQRRWNPKPKFAENLLSYTAKAQWLKEVPLSAIQKDTPIRRTFTGYPVGYDHNELGGTYLKNVREIATRANRFSGIFDQTPASNTYEQSVLRMESTYWRGRERRARAFRQTVGAAIDETIDKVHLVPNKRIGLSGNSGFIPITVANDLREGTVNVVLRVTSENPGRLEIGGGTAAGTAREWQLKLSPRQKETVKIPVEANANGYTNLSLELLAPQSKRKFGKDDDAAVSTVHTTGYGRMALRITGGALAVLFIGVAVRVLRAKRRNGAEESDGAEPGGHAGG</sequence>
<dbReference type="EMBL" id="JABVEC010000007">
    <property type="protein sequence ID" value="MBC6466170.1"/>
    <property type="molecule type" value="Genomic_DNA"/>
</dbReference>
<gene>
    <name evidence="3" type="ORF">HKK74_11760</name>
</gene>
<evidence type="ECO:0000256" key="1">
    <source>
        <dbReference type="SAM" id="Phobius"/>
    </source>
</evidence>
<feature type="chain" id="PRO_5046973712" description="Secreted protein" evidence="2">
    <location>
        <begin position="30"/>
        <end position="738"/>
    </location>
</feature>